<comment type="caution">
    <text evidence="1">The sequence shown here is derived from an EMBL/GenBank/DDBJ whole genome shotgun (WGS) entry which is preliminary data.</text>
</comment>
<dbReference type="EMBL" id="JACIJC010000001">
    <property type="protein sequence ID" value="MBB5684081.1"/>
    <property type="molecule type" value="Genomic_DNA"/>
</dbReference>
<dbReference type="Pfam" id="PF07372">
    <property type="entry name" value="DUF1491"/>
    <property type="match status" value="1"/>
</dbReference>
<proteinExistence type="predicted"/>
<evidence type="ECO:0008006" key="3">
    <source>
        <dbReference type="Google" id="ProtNLM"/>
    </source>
</evidence>
<name>A0A7W9EDX3_9SPHN</name>
<dbReference type="RefSeq" id="WP_246350163.1">
    <property type="nucleotide sequence ID" value="NZ_JACIJC010000001.1"/>
</dbReference>
<organism evidence="1 2">
    <name type="scientific">Sphingobium boeckii</name>
    <dbReference type="NCBI Taxonomy" id="1082345"/>
    <lineage>
        <taxon>Bacteria</taxon>
        <taxon>Pseudomonadati</taxon>
        <taxon>Pseudomonadota</taxon>
        <taxon>Alphaproteobacteria</taxon>
        <taxon>Sphingomonadales</taxon>
        <taxon>Sphingomonadaceae</taxon>
        <taxon>Sphingobium</taxon>
    </lineage>
</organism>
<dbReference type="Gene3D" id="3.40.1530.20">
    <property type="entry name" value="Protein of unknown function (DUF1491)"/>
    <property type="match status" value="1"/>
</dbReference>
<reference evidence="1 2" key="1">
    <citation type="submission" date="2020-08" db="EMBL/GenBank/DDBJ databases">
        <title>Genomic Encyclopedia of Type Strains, Phase IV (KMG-IV): sequencing the most valuable type-strain genomes for metagenomic binning, comparative biology and taxonomic classification.</title>
        <authorList>
            <person name="Goeker M."/>
        </authorList>
    </citation>
    <scope>NUCLEOTIDE SEQUENCE [LARGE SCALE GENOMIC DNA]</scope>
    <source>
        <strain evidence="1 2">DSM 25079</strain>
    </source>
</reference>
<gene>
    <name evidence="1" type="ORF">FHS49_000072</name>
</gene>
<accession>A0A7W9EDX3</accession>
<keyword evidence="2" id="KW-1185">Reference proteome</keyword>
<dbReference type="AlphaFoldDB" id="A0A7W9EDX3"/>
<sequence length="111" mass="12232">MQPRLSSDMLVGALIRRTESGGGHAMVLAKGDRTAGAIVIACSEKGRIHKLVERAPAMNGGWELIQCGPQDIDNQSEIQDYIDRRRGRDPDLWVIELDIAEAERFAAETIC</sequence>
<protein>
    <recommendedName>
        <fullName evidence="3">DUF1491 family protein</fullName>
    </recommendedName>
</protein>
<evidence type="ECO:0000313" key="1">
    <source>
        <dbReference type="EMBL" id="MBB5684081.1"/>
    </source>
</evidence>
<evidence type="ECO:0000313" key="2">
    <source>
        <dbReference type="Proteomes" id="UP000549617"/>
    </source>
</evidence>
<dbReference type="InterPro" id="IPR009964">
    <property type="entry name" value="DUF1491"/>
</dbReference>
<dbReference type="Proteomes" id="UP000549617">
    <property type="component" value="Unassembled WGS sequence"/>
</dbReference>